<organism evidence="3 4">
    <name type="scientific">Nocardia aurea</name>
    <dbReference type="NCBI Taxonomy" id="2144174"/>
    <lineage>
        <taxon>Bacteria</taxon>
        <taxon>Bacillati</taxon>
        <taxon>Actinomycetota</taxon>
        <taxon>Actinomycetes</taxon>
        <taxon>Mycobacteriales</taxon>
        <taxon>Nocardiaceae</taxon>
        <taxon>Nocardia</taxon>
    </lineage>
</organism>
<evidence type="ECO:0000313" key="3">
    <source>
        <dbReference type="EMBL" id="MEV0709152.1"/>
    </source>
</evidence>
<evidence type="ECO:0008006" key="5">
    <source>
        <dbReference type="Google" id="ProtNLM"/>
    </source>
</evidence>
<dbReference type="RefSeq" id="WP_109527940.1">
    <property type="nucleotide sequence ID" value="NZ_JBEXKW010000001.1"/>
</dbReference>
<feature type="coiled-coil region" evidence="1">
    <location>
        <begin position="43"/>
        <end position="70"/>
    </location>
</feature>
<evidence type="ECO:0000256" key="1">
    <source>
        <dbReference type="SAM" id="Coils"/>
    </source>
</evidence>
<sequence>MSSGILVVVIVVVVVLVGAAVLVPPYLRRKRLRDKFGPEYERAVEETEDRRAAERELAQRERRHDELELRDLTPERKEAFTAEWASVQERFVDEPADAVGAADELVTNVMAERGYPTEGYDQQVADLSVEHAATLDHYRAAHAIALQHADGKASTEDLRTALVHYRALFLDLTNGSHTTHKKDTVS</sequence>
<protein>
    <recommendedName>
        <fullName evidence="5">Secreted protein</fullName>
    </recommendedName>
</protein>
<keyword evidence="2" id="KW-0472">Membrane</keyword>
<proteinExistence type="predicted"/>
<reference evidence="3 4" key="1">
    <citation type="submission" date="2024-06" db="EMBL/GenBank/DDBJ databases">
        <title>The Natural Products Discovery Center: Release of the First 8490 Sequenced Strains for Exploring Actinobacteria Biosynthetic Diversity.</title>
        <authorList>
            <person name="Kalkreuter E."/>
            <person name="Kautsar S.A."/>
            <person name="Yang D."/>
            <person name="Bader C.D."/>
            <person name="Teijaro C.N."/>
            <person name="Fluegel L."/>
            <person name="Davis C.M."/>
            <person name="Simpson J.R."/>
            <person name="Lauterbach L."/>
            <person name="Steele A.D."/>
            <person name="Gui C."/>
            <person name="Meng S."/>
            <person name="Li G."/>
            <person name="Viehrig K."/>
            <person name="Ye F."/>
            <person name="Su P."/>
            <person name="Kiefer A.F."/>
            <person name="Nichols A."/>
            <person name="Cepeda A.J."/>
            <person name="Yan W."/>
            <person name="Fan B."/>
            <person name="Jiang Y."/>
            <person name="Adhikari A."/>
            <person name="Zheng C.-J."/>
            <person name="Schuster L."/>
            <person name="Cowan T.M."/>
            <person name="Smanski M.J."/>
            <person name="Chevrette M.G."/>
            <person name="De Carvalho L.P.S."/>
            <person name="Shen B."/>
        </authorList>
    </citation>
    <scope>NUCLEOTIDE SEQUENCE [LARGE SCALE GENOMIC DNA]</scope>
    <source>
        <strain evidence="3 4">NPDC050403</strain>
    </source>
</reference>
<dbReference type="Proteomes" id="UP001551695">
    <property type="component" value="Unassembled WGS sequence"/>
</dbReference>
<evidence type="ECO:0000256" key="2">
    <source>
        <dbReference type="SAM" id="Phobius"/>
    </source>
</evidence>
<dbReference type="EMBL" id="JBFAKC010000006">
    <property type="protein sequence ID" value="MEV0709152.1"/>
    <property type="molecule type" value="Genomic_DNA"/>
</dbReference>
<gene>
    <name evidence="3" type="ORF">AB0I48_16455</name>
</gene>
<keyword evidence="1" id="KW-0175">Coiled coil</keyword>
<keyword evidence="2" id="KW-0812">Transmembrane</keyword>
<feature type="transmembrane region" description="Helical" evidence="2">
    <location>
        <begin position="6"/>
        <end position="27"/>
    </location>
</feature>
<accession>A0ABV3FUQ5</accession>
<keyword evidence="4" id="KW-1185">Reference proteome</keyword>
<comment type="caution">
    <text evidence="3">The sequence shown here is derived from an EMBL/GenBank/DDBJ whole genome shotgun (WGS) entry which is preliminary data.</text>
</comment>
<name>A0ABV3FUQ5_9NOCA</name>
<keyword evidence="2" id="KW-1133">Transmembrane helix</keyword>
<evidence type="ECO:0000313" key="4">
    <source>
        <dbReference type="Proteomes" id="UP001551695"/>
    </source>
</evidence>